<dbReference type="EMBL" id="JABSNW010000001">
    <property type="protein sequence ID" value="KAL2890724.1"/>
    <property type="molecule type" value="Genomic_DNA"/>
</dbReference>
<reference evidence="1 2" key="1">
    <citation type="submission" date="2020-05" db="EMBL/GenBank/DDBJ databases">
        <title>Ceratocystis lukuohia genome.</title>
        <authorList>
            <person name="Harrington T.C."/>
            <person name="Kim K."/>
            <person name="Mayers C.G."/>
        </authorList>
    </citation>
    <scope>NUCLEOTIDE SEQUENCE [LARGE SCALE GENOMIC DNA]</scope>
    <source>
        <strain evidence="1 2">C4212</strain>
    </source>
</reference>
<accession>A0ABR4MR39</accession>
<protein>
    <submittedName>
        <fullName evidence="1">Uncharacterized protein</fullName>
    </submittedName>
</protein>
<dbReference type="Proteomes" id="UP001610728">
    <property type="component" value="Unassembled WGS sequence"/>
</dbReference>
<organism evidence="1 2">
    <name type="scientific">Ceratocystis lukuohia</name>
    <dbReference type="NCBI Taxonomy" id="2019550"/>
    <lineage>
        <taxon>Eukaryota</taxon>
        <taxon>Fungi</taxon>
        <taxon>Dikarya</taxon>
        <taxon>Ascomycota</taxon>
        <taxon>Pezizomycotina</taxon>
        <taxon>Sordariomycetes</taxon>
        <taxon>Hypocreomycetidae</taxon>
        <taxon>Microascales</taxon>
        <taxon>Ceratocystidaceae</taxon>
        <taxon>Ceratocystis</taxon>
    </lineage>
</organism>
<gene>
    <name evidence="1" type="ORF">HOO65_010082</name>
</gene>
<keyword evidence="2" id="KW-1185">Reference proteome</keyword>
<evidence type="ECO:0000313" key="1">
    <source>
        <dbReference type="EMBL" id="KAL2890724.1"/>
    </source>
</evidence>
<name>A0ABR4MR39_9PEZI</name>
<sequence length="261" mass="28837">MTSPPKAPEPEPVQPYMASITTAVGAQQTAVSKLGGPASPFFLENNGYTESDLHAGIIGVYTERRAQNNEEPVLELYIDAETHVTTIFDNTLHFERSHSCNLQTYEIVQALWYERGIDIKKMKWSAMSVDHPPTLKTIREYRESNGLGPRDDIKLVPTSQGWPKFAGTRYRKMAYKMVPGAEIDRIIVKSQTSLDTDVSDGEAPASEMIMFSFTVPLNDNEAAIDQHAAELAAEDNLNAGLQAAKNAMEAYVKNTQETAPA</sequence>
<proteinExistence type="predicted"/>
<dbReference type="RefSeq" id="XP_070861904.1">
    <property type="nucleotide sequence ID" value="XM_070999630.1"/>
</dbReference>
<comment type="caution">
    <text evidence="1">The sequence shown here is derived from an EMBL/GenBank/DDBJ whole genome shotgun (WGS) entry which is preliminary data.</text>
</comment>
<dbReference type="GeneID" id="98114328"/>
<evidence type="ECO:0000313" key="2">
    <source>
        <dbReference type="Proteomes" id="UP001610728"/>
    </source>
</evidence>